<gene>
    <name evidence="2" type="ORF">DGYR_LOCUS1710</name>
</gene>
<dbReference type="InterPro" id="IPR001251">
    <property type="entry name" value="CRAL-TRIO_dom"/>
</dbReference>
<dbReference type="SUPFAM" id="SSF52087">
    <property type="entry name" value="CRAL/TRIO domain"/>
    <property type="match status" value="1"/>
</dbReference>
<dbReference type="CDD" id="cd00170">
    <property type="entry name" value="SEC14"/>
    <property type="match status" value="1"/>
</dbReference>
<dbReference type="EMBL" id="CAJFCJ010000002">
    <property type="protein sequence ID" value="CAD5112598.1"/>
    <property type="molecule type" value="Genomic_DNA"/>
</dbReference>
<protein>
    <submittedName>
        <fullName evidence="2">DgyrCDS1811</fullName>
    </submittedName>
</protein>
<dbReference type="PANTHER" id="PTHR46590">
    <property type="entry name" value="PHOSPHATIDYLINOSITOL TRANSFER PROTEIN CSR1-RELATED"/>
    <property type="match status" value="1"/>
</dbReference>
<dbReference type="SUPFAM" id="SSF46938">
    <property type="entry name" value="CRAL/TRIO N-terminal domain"/>
    <property type="match status" value="1"/>
</dbReference>
<dbReference type="AlphaFoldDB" id="A0A7I8VB93"/>
<dbReference type="Pfam" id="PF00650">
    <property type="entry name" value="CRAL_TRIO"/>
    <property type="match status" value="1"/>
</dbReference>
<dbReference type="PANTHER" id="PTHR46590:SF1">
    <property type="entry name" value="PHOSPHATIDYLINOSITOL TRANSFER PROTEIN CSR1"/>
    <property type="match status" value="1"/>
</dbReference>
<name>A0A7I8VB93_9ANNE</name>
<accession>A0A7I8VB93</accession>
<dbReference type="Proteomes" id="UP000549394">
    <property type="component" value="Unassembled WGS sequence"/>
</dbReference>
<dbReference type="InterPro" id="IPR052432">
    <property type="entry name" value="PITP/CRAL-TRIO"/>
</dbReference>
<sequence>MANDTLCTPTDEEFLELKERCKPLFDEDPTQYHDDASLWRFLKAFKTSEFAYKMLLKTNKWREEMKVDELNITDPDVEKEFATGKGVLLSQKDNSGRPILYISAKKHNAYERDIDASTKFIVYMLEKAVKKCTPECDNLCIAFDLKDFCMSNMDYQFVKQLITVLGKYYPERLGICLILNAPMIFYGCWAIIRPWLHDGTVSKVTFVYNEKQLEEYLDPTCLPTED</sequence>
<evidence type="ECO:0000259" key="1">
    <source>
        <dbReference type="PROSITE" id="PS50191"/>
    </source>
</evidence>
<reference evidence="2 3" key="1">
    <citation type="submission" date="2020-08" db="EMBL/GenBank/DDBJ databases">
        <authorList>
            <person name="Hejnol A."/>
        </authorList>
    </citation>
    <scope>NUCLEOTIDE SEQUENCE [LARGE SCALE GENOMIC DNA]</scope>
</reference>
<feature type="domain" description="CRAL-TRIO" evidence="1">
    <location>
        <begin position="76"/>
        <end position="226"/>
    </location>
</feature>
<evidence type="ECO:0000313" key="3">
    <source>
        <dbReference type="Proteomes" id="UP000549394"/>
    </source>
</evidence>
<comment type="caution">
    <text evidence="2">The sequence shown here is derived from an EMBL/GenBank/DDBJ whole genome shotgun (WGS) entry which is preliminary data.</text>
</comment>
<organism evidence="2 3">
    <name type="scientific">Dimorphilus gyrociliatus</name>
    <dbReference type="NCBI Taxonomy" id="2664684"/>
    <lineage>
        <taxon>Eukaryota</taxon>
        <taxon>Metazoa</taxon>
        <taxon>Spiralia</taxon>
        <taxon>Lophotrochozoa</taxon>
        <taxon>Annelida</taxon>
        <taxon>Polychaeta</taxon>
        <taxon>Polychaeta incertae sedis</taxon>
        <taxon>Dinophilidae</taxon>
        <taxon>Dimorphilus</taxon>
    </lineage>
</organism>
<dbReference type="PROSITE" id="PS50191">
    <property type="entry name" value="CRAL_TRIO"/>
    <property type="match status" value="1"/>
</dbReference>
<dbReference type="InterPro" id="IPR036865">
    <property type="entry name" value="CRAL-TRIO_dom_sf"/>
</dbReference>
<evidence type="ECO:0000313" key="2">
    <source>
        <dbReference type="EMBL" id="CAD5112598.1"/>
    </source>
</evidence>
<dbReference type="InterPro" id="IPR036273">
    <property type="entry name" value="CRAL/TRIO_N_dom_sf"/>
</dbReference>
<proteinExistence type="predicted"/>
<dbReference type="SMART" id="SM00516">
    <property type="entry name" value="SEC14"/>
    <property type="match status" value="1"/>
</dbReference>
<dbReference type="Gene3D" id="3.40.525.10">
    <property type="entry name" value="CRAL-TRIO lipid binding domain"/>
    <property type="match status" value="1"/>
</dbReference>
<keyword evidence="3" id="KW-1185">Reference proteome</keyword>
<dbReference type="OrthoDB" id="75724at2759"/>